<evidence type="ECO:0000313" key="5">
    <source>
        <dbReference type="Proteomes" id="UP000594261"/>
    </source>
</evidence>
<dbReference type="PANTHER" id="PTHR36405">
    <property type="entry name" value="BNAA10G09140D PROTEIN"/>
    <property type="match status" value="1"/>
</dbReference>
<dbReference type="GO" id="GO:0005634">
    <property type="term" value="C:nucleus"/>
    <property type="evidence" value="ECO:0007669"/>
    <property type="project" value="InterPro"/>
</dbReference>
<name>A0A7N2R8U0_QUELO</name>
<dbReference type="Proteomes" id="UP000594261">
    <property type="component" value="Chromosome 8"/>
</dbReference>
<feature type="region of interest" description="Disordered" evidence="2">
    <location>
        <begin position="236"/>
        <end position="257"/>
    </location>
</feature>
<dbReference type="InParanoid" id="A0A7N2R8U0"/>
<proteinExistence type="predicted"/>
<dbReference type="PROSITE" id="PS51141">
    <property type="entry name" value="ZF_SBP"/>
    <property type="match status" value="1"/>
</dbReference>
<dbReference type="Pfam" id="PF03110">
    <property type="entry name" value="SBP"/>
    <property type="match status" value="1"/>
</dbReference>
<dbReference type="InterPro" id="IPR004333">
    <property type="entry name" value="SBP_dom"/>
</dbReference>
<dbReference type="InterPro" id="IPR036893">
    <property type="entry name" value="SBP_sf"/>
</dbReference>
<keyword evidence="1" id="KW-0862">Zinc</keyword>
<evidence type="ECO:0000259" key="3">
    <source>
        <dbReference type="PROSITE" id="PS51141"/>
    </source>
</evidence>
<dbReference type="SUPFAM" id="SSF103612">
    <property type="entry name" value="SBT domain"/>
    <property type="match status" value="1"/>
</dbReference>
<accession>A0A7N2R8U0</accession>
<feature type="domain" description="SBP-type" evidence="3">
    <location>
        <begin position="17"/>
        <end position="95"/>
    </location>
</feature>
<dbReference type="GO" id="GO:0003677">
    <property type="term" value="F:DNA binding"/>
    <property type="evidence" value="ECO:0007669"/>
    <property type="project" value="InterPro"/>
</dbReference>
<feature type="region of interest" description="Disordered" evidence="2">
    <location>
        <begin position="90"/>
        <end position="191"/>
    </location>
</feature>
<sequence length="481" mass="53994">MSSSSSPSLHQQSSSSVRKCRVDNCGKVLDNNVSRTCREYKVCEDHKKASSATVQGLDQRFCTLCHKFHELKEFHDQKRSCQRRLEQFRQRNLDKKKSQAPKPSRKVANSSKEDLANAQEKIKPRRKVTLPLPNAEWEKNPSRKFIHSSPEDSANAQKQRRPGRNVTIPLPEDLGEDAADSTSRSTSAPASFRGIEERLASLYDEVHQVRDTQIYHGQKLDTLLVNMYQLNKRVGRDAAVDPPADDDDDDDDELVASDSESNYVPNWHLKAVVAQSSWLFALWLLHLSQQELKVYKFRAIRYLHRPLFENIINMVQTLEAIKGGGGSIRVGTTGTISSLMTRELDSIKSAPQMPLSSRTKPRAVPVSIPCGAATPKRVQARKSCDGASSSGSSSYIDDRSHEIIRKTKSYTRNTHRIPMLGSDSIALDRTLSRKKTEKKGSNIVEIVDIKCGNQDKAWASPISITNRLKKLGFSKLSESII</sequence>
<evidence type="ECO:0000256" key="1">
    <source>
        <dbReference type="PROSITE-ProRule" id="PRU00470"/>
    </source>
</evidence>
<organism evidence="4 5">
    <name type="scientific">Quercus lobata</name>
    <name type="common">Valley oak</name>
    <dbReference type="NCBI Taxonomy" id="97700"/>
    <lineage>
        <taxon>Eukaryota</taxon>
        <taxon>Viridiplantae</taxon>
        <taxon>Streptophyta</taxon>
        <taxon>Embryophyta</taxon>
        <taxon>Tracheophyta</taxon>
        <taxon>Spermatophyta</taxon>
        <taxon>Magnoliopsida</taxon>
        <taxon>eudicotyledons</taxon>
        <taxon>Gunneridae</taxon>
        <taxon>Pentapetalae</taxon>
        <taxon>rosids</taxon>
        <taxon>fabids</taxon>
        <taxon>Fagales</taxon>
        <taxon>Fagaceae</taxon>
        <taxon>Quercus</taxon>
    </lineage>
</organism>
<feature type="compositionally biased region" description="Acidic residues" evidence="2">
    <location>
        <begin position="243"/>
        <end position="255"/>
    </location>
</feature>
<protein>
    <recommendedName>
        <fullName evidence="3">SBP-type domain-containing protein</fullName>
    </recommendedName>
</protein>
<dbReference type="PANTHER" id="PTHR36405:SF1">
    <property type="entry name" value="OS07G0520600 PROTEIN"/>
    <property type="match status" value="1"/>
</dbReference>
<keyword evidence="1" id="KW-0479">Metal-binding</keyword>
<reference evidence="4" key="2">
    <citation type="submission" date="2021-01" db="UniProtKB">
        <authorList>
            <consortium name="EnsemblPlants"/>
        </authorList>
    </citation>
    <scope>IDENTIFICATION</scope>
</reference>
<dbReference type="Gene3D" id="4.10.1100.10">
    <property type="entry name" value="Transcription factor, SBP-box domain"/>
    <property type="match status" value="1"/>
</dbReference>
<dbReference type="GO" id="GO:0008270">
    <property type="term" value="F:zinc ion binding"/>
    <property type="evidence" value="ECO:0007669"/>
    <property type="project" value="UniProtKB-KW"/>
</dbReference>
<evidence type="ECO:0000256" key="2">
    <source>
        <dbReference type="SAM" id="MobiDB-lite"/>
    </source>
</evidence>
<keyword evidence="1" id="KW-0863">Zinc-finger</keyword>
<reference evidence="4 5" key="1">
    <citation type="journal article" date="2016" name="G3 (Bethesda)">
        <title>First Draft Assembly and Annotation of the Genome of a California Endemic Oak Quercus lobata Nee (Fagaceae).</title>
        <authorList>
            <person name="Sork V.L."/>
            <person name="Fitz-Gibbon S.T."/>
            <person name="Puiu D."/>
            <person name="Crepeau M."/>
            <person name="Gugger P.F."/>
            <person name="Sherman R."/>
            <person name="Stevens K."/>
            <person name="Langley C.H."/>
            <person name="Pellegrini M."/>
            <person name="Salzberg S.L."/>
        </authorList>
    </citation>
    <scope>NUCLEOTIDE SEQUENCE [LARGE SCALE GENOMIC DNA]</scope>
    <source>
        <strain evidence="4 5">cv. SW786</strain>
    </source>
</reference>
<dbReference type="Gramene" id="QL08p011874:mrna">
    <property type="protein sequence ID" value="QL08p011874:mrna"/>
    <property type="gene ID" value="QL08p011874"/>
</dbReference>
<dbReference type="AlphaFoldDB" id="A0A7N2R8U0"/>
<dbReference type="EMBL" id="LRBV02000008">
    <property type="status" value="NOT_ANNOTATED_CDS"/>
    <property type="molecule type" value="Genomic_DNA"/>
</dbReference>
<evidence type="ECO:0000313" key="4">
    <source>
        <dbReference type="EnsemblPlants" id="QL08p011874:mrna"/>
    </source>
</evidence>
<feature type="compositionally biased region" description="Low complexity" evidence="2">
    <location>
        <begin position="180"/>
        <end position="191"/>
    </location>
</feature>
<keyword evidence="5" id="KW-1185">Reference proteome</keyword>
<dbReference type="EnsemblPlants" id="QL08p011874:mrna">
    <property type="protein sequence ID" value="QL08p011874:mrna"/>
    <property type="gene ID" value="QL08p011874"/>
</dbReference>